<evidence type="ECO:0000256" key="1">
    <source>
        <dbReference type="SAM" id="MobiDB-lite"/>
    </source>
</evidence>
<comment type="caution">
    <text evidence="3">The sequence shown here is derived from an EMBL/GenBank/DDBJ whole genome shotgun (WGS) entry which is preliminary data.</text>
</comment>
<organism evidence="3 4">
    <name type="scientific">Aquatica leii</name>
    <dbReference type="NCBI Taxonomy" id="1421715"/>
    <lineage>
        <taxon>Eukaryota</taxon>
        <taxon>Metazoa</taxon>
        <taxon>Ecdysozoa</taxon>
        <taxon>Arthropoda</taxon>
        <taxon>Hexapoda</taxon>
        <taxon>Insecta</taxon>
        <taxon>Pterygota</taxon>
        <taxon>Neoptera</taxon>
        <taxon>Endopterygota</taxon>
        <taxon>Coleoptera</taxon>
        <taxon>Polyphaga</taxon>
        <taxon>Elateriformia</taxon>
        <taxon>Elateroidea</taxon>
        <taxon>Lampyridae</taxon>
        <taxon>Luciolinae</taxon>
        <taxon>Aquatica</taxon>
    </lineage>
</organism>
<feature type="region of interest" description="Disordered" evidence="1">
    <location>
        <begin position="110"/>
        <end position="299"/>
    </location>
</feature>
<gene>
    <name evidence="3" type="ORF">RN001_003175</name>
</gene>
<feature type="compositionally biased region" description="Polar residues" evidence="1">
    <location>
        <begin position="130"/>
        <end position="141"/>
    </location>
</feature>
<protein>
    <submittedName>
        <fullName evidence="3">Uncharacterized protein</fullName>
    </submittedName>
</protein>
<feature type="compositionally biased region" description="Low complexity" evidence="1">
    <location>
        <begin position="218"/>
        <end position="243"/>
    </location>
</feature>
<dbReference type="AlphaFoldDB" id="A0AAN7SM62"/>
<evidence type="ECO:0000256" key="2">
    <source>
        <dbReference type="SAM" id="SignalP"/>
    </source>
</evidence>
<evidence type="ECO:0000313" key="3">
    <source>
        <dbReference type="EMBL" id="KAK4886904.1"/>
    </source>
</evidence>
<keyword evidence="2" id="KW-0732">Signal</keyword>
<accession>A0AAN7SM62</accession>
<feature type="compositionally biased region" description="Polar residues" evidence="1">
    <location>
        <begin position="149"/>
        <end position="209"/>
    </location>
</feature>
<feature type="chain" id="PRO_5042993106" evidence="2">
    <location>
        <begin position="21"/>
        <end position="1074"/>
    </location>
</feature>
<feature type="signal peptide" evidence="2">
    <location>
        <begin position="1"/>
        <end position="20"/>
    </location>
</feature>
<proteinExistence type="predicted"/>
<name>A0AAN7SM62_9COLE</name>
<sequence length="1074" mass="119142">MIKNKVILVVVLSFLLYVSADVNHTDNAQSRLNLSSNASLENLQEEPSFMSKIAGWIFPFSSTNAPVNDPISADANRRYDPQYLPPQQQCNPCNQEPWVPIASRHGHNTVIGFVLPGHPSSAQKYGPPSQYGTPQATSSQHRLPIHQFGPSSSLNEYHSQQHVLASSQYGPPSQHGSLTQQYGSPPSSQHGSPTQQYGPPLSSQYGSPTQQYGPPPSSQHGSPSQQYGPPPSSQYGSPTQQYGPPLTSHYGPPSQQYGLPASGQHILPTQQYAHSSSIHGGSLDQTGYHSDVKPNVKPPPANYEIPTYFIPPPPFKAKNLFKYSNRYKPFIKQSNQYKYQNKPKIPPPLPHHGPPIPLNFGETHSFETTQALSLEFKPPSVEPEIFKSYAPILTNYDIPVQAPQGNDALTSLNHQTYIGNTNPPVYTNINGPNFQPELSQSHPIHNSFISNSDYSNNQETVKSLQLIPSIRIADFVSTIDHPINVIQSPLVEVIATSNDIAKEQNSYENNDLQQQPIVVEDTHVSATAHNATYFNLIHEQNQHNAQLHEPHQLLNQNSQNLNINLIPISDISSVSSSVPPFNLDFNVNSHSSHFLPTVQINSHNSPTSQSLVENSNTNEAWNVENAKNGKTNDPPLFIPNFSTHSEHVNYTNNVVSTENLFTNLQNDNIFSKDKEFDSTFTNLSQSIDEKNNIFNSAFNFEWSSNIDSLSTAMVPPPINQPSWPTTKRPNHVQIIIPYKINDVKEIPSVLPLYTQPPSVDKSPVWSNFAFDHTQEGSKQITVTVKNPTESILSTQGFMSKDEQKTESGNEIFRLQKNIDGWTEQEFSNTVSNFQKSTSTIGKLIPSKKIPNEYLTTHPYSPIKESTTSKSIFQGFYNHVSGYNNQAEKTDINLNVISLSSTTPAPTTLTTTPSPEVTNTNLASMIPILSTLPNWEKLQLSISPLTKEKIYVVTPQPWKFIIPKDINNKLFPFTEAPRTVSNLAVVIKDGVNQTMADKDGLKVVYSEWPHLINKLVTTTTEEPKSTSHPLFGLMDLTSFTPPPNTITYGGHSKVITLVTPASTSKIDKRTTTRST</sequence>
<reference evidence="4" key="1">
    <citation type="submission" date="2023-01" db="EMBL/GenBank/DDBJ databases">
        <title>Key to firefly adult light organ development and bioluminescence: homeobox transcription factors regulate luciferase expression and transportation to peroxisome.</title>
        <authorList>
            <person name="Fu X."/>
        </authorList>
    </citation>
    <scope>NUCLEOTIDE SEQUENCE [LARGE SCALE GENOMIC DNA]</scope>
</reference>
<keyword evidence="4" id="KW-1185">Reference proteome</keyword>
<evidence type="ECO:0000313" key="4">
    <source>
        <dbReference type="Proteomes" id="UP001353858"/>
    </source>
</evidence>
<dbReference type="Proteomes" id="UP001353858">
    <property type="component" value="Unassembled WGS sequence"/>
</dbReference>
<feature type="compositionally biased region" description="Polar residues" evidence="1">
    <location>
        <begin position="267"/>
        <end position="288"/>
    </location>
</feature>
<dbReference type="EMBL" id="JARPUR010000001">
    <property type="protein sequence ID" value="KAK4886904.1"/>
    <property type="molecule type" value="Genomic_DNA"/>
</dbReference>